<dbReference type="Pfam" id="PF21832">
    <property type="entry name" value="DUF6892"/>
    <property type="match status" value="1"/>
</dbReference>
<evidence type="ECO:0000313" key="3">
    <source>
        <dbReference type="EMBL" id="SKC65723.1"/>
    </source>
</evidence>
<feature type="domain" description="DUF6892" evidence="1">
    <location>
        <begin position="158"/>
        <end position="293"/>
    </location>
</feature>
<accession>A0A1T5KPY9</accession>
<dbReference type="OrthoDB" id="355909at2"/>
<dbReference type="InterPro" id="IPR054187">
    <property type="entry name" value="DUF6892"/>
</dbReference>
<dbReference type="AlphaFoldDB" id="A0A1T5KPY9"/>
<dbReference type="Proteomes" id="UP000190961">
    <property type="component" value="Unassembled WGS sequence"/>
</dbReference>
<keyword evidence="4" id="KW-1185">Reference proteome</keyword>
<feature type="domain" description="DUF7738" evidence="2">
    <location>
        <begin position="4"/>
        <end position="102"/>
    </location>
</feature>
<dbReference type="STRING" id="688867.SAMN05660236_2448"/>
<protein>
    <submittedName>
        <fullName evidence="3">Uncharacterized protein</fullName>
    </submittedName>
</protein>
<dbReference type="InterPro" id="IPR056640">
    <property type="entry name" value="DUF7738"/>
</dbReference>
<dbReference type="RefSeq" id="WP_079686901.1">
    <property type="nucleotide sequence ID" value="NZ_FUZU01000001.1"/>
</dbReference>
<evidence type="ECO:0000259" key="2">
    <source>
        <dbReference type="Pfam" id="PF24880"/>
    </source>
</evidence>
<dbReference type="EMBL" id="FUZU01000001">
    <property type="protein sequence ID" value="SKC65723.1"/>
    <property type="molecule type" value="Genomic_DNA"/>
</dbReference>
<evidence type="ECO:0000259" key="1">
    <source>
        <dbReference type="Pfam" id="PF21832"/>
    </source>
</evidence>
<sequence length="296" mass="33835">MHTVSILSHQITIDQQVITFPLPLDTVKGIFGADAVTNKVKFNTIYTWHALGVYAYSKDETVVDAIAFEIKKEKTYKFLPASIFQGAITLAGVPLPAYTLTKKKPTDTHANWIAGDTMVFLDLNDQDEILTVEISKYVPEVIPEPDRYAFKAIDGKPLQFKDLNFKLAVIQVLMYEKELIHPPFDIFEFAKRHKARTIDVDSEGYDIIPEALQYFEQLQIDERLAPEVAELMQDGGNDIYMNIIPFWSGSTDDFNIQSFEDVDQFPNLKTIILFYDSRLKQIQAEMRKKGIEVDPL</sequence>
<reference evidence="3 4" key="1">
    <citation type="submission" date="2017-02" db="EMBL/GenBank/DDBJ databases">
        <authorList>
            <person name="Peterson S.W."/>
        </authorList>
    </citation>
    <scope>NUCLEOTIDE SEQUENCE [LARGE SCALE GENOMIC DNA]</scope>
    <source>
        <strain evidence="3 4">DSM 25262</strain>
    </source>
</reference>
<evidence type="ECO:0000313" key="4">
    <source>
        <dbReference type="Proteomes" id="UP000190961"/>
    </source>
</evidence>
<name>A0A1T5KPY9_9BACT</name>
<proteinExistence type="predicted"/>
<organism evidence="3 4">
    <name type="scientific">Ohtaekwangia koreensis</name>
    <dbReference type="NCBI Taxonomy" id="688867"/>
    <lineage>
        <taxon>Bacteria</taxon>
        <taxon>Pseudomonadati</taxon>
        <taxon>Bacteroidota</taxon>
        <taxon>Cytophagia</taxon>
        <taxon>Cytophagales</taxon>
        <taxon>Fulvivirgaceae</taxon>
        <taxon>Ohtaekwangia</taxon>
    </lineage>
</organism>
<dbReference type="Pfam" id="PF24880">
    <property type="entry name" value="DUF7738"/>
    <property type="match status" value="1"/>
</dbReference>
<gene>
    <name evidence="3" type="ORF">SAMN05660236_2448</name>
</gene>